<reference evidence="5 6" key="2">
    <citation type="journal article" date="2016" name="ISME J.">
        <title>Heterogeneous composition of key metabolic gene clusters in a vent mussel symbiont population.</title>
        <authorList>
            <person name="Ikuta T."/>
            <person name="Takaki Y."/>
            <person name="Nagai Y."/>
            <person name="Shimamura S."/>
            <person name="Tsuda M."/>
            <person name="Kawagucci S."/>
            <person name="Aoki Y."/>
            <person name="Inoue K."/>
            <person name="Teruya M."/>
            <person name="Satou K."/>
            <person name="Teruya K."/>
            <person name="Shimoji M."/>
            <person name="Tamotsu H."/>
            <person name="Hirano T."/>
            <person name="Maruyama T."/>
            <person name="Yoshida T."/>
        </authorList>
    </citation>
    <scope>NUCLEOTIDE SEQUENCE [LARGE SCALE GENOMIC DNA]</scope>
    <source>
        <strain evidence="5 6">Myojin Knoll</strain>
    </source>
</reference>
<dbReference type="RefSeq" id="WP_066043248.1">
    <property type="nucleotide sequence ID" value="NZ_AP013042.1"/>
</dbReference>
<dbReference type="InterPro" id="IPR001457">
    <property type="entry name" value="NADH_UbQ/plastoQ_OxRdtase_su6"/>
</dbReference>
<protein>
    <recommendedName>
        <fullName evidence="2 4">NADH-quinone oxidoreductase subunit J</fullName>
        <ecNumber evidence="4">7.1.1.-</ecNumber>
    </recommendedName>
</protein>
<dbReference type="GO" id="GO:0048038">
    <property type="term" value="F:quinone binding"/>
    <property type="evidence" value="ECO:0007669"/>
    <property type="project" value="UniProtKB-UniRule"/>
</dbReference>
<keyword evidence="4" id="KW-0520">NAD</keyword>
<comment type="similarity">
    <text evidence="1 4">Belongs to the complex I subunit 6 family.</text>
</comment>
<dbReference type="GO" id="GO:0008137">
    <property type="term" value="F:NADH dehydrogenase (ubiquinone) activity"/>
    <property type="evidence" value="ECO:0007669"/>
    <property type="project" value="UniProtKB-UniRule"/>
</dbReference>
<dbReference type="Proteomes" id="UP000067399">
    <property type="component" value="Chromosome"/>
</dbReference>
<dbReference type="PANTHER" id="PTHR33269">
    <property type="entry name" value="NADH-UBIQUINONE OXIDOREDUCTASE CHAIN 6"/>
    <property type="match status" value="1"/>
</dbReference>
<comment type="function">
    <text evidence="4">NDH-1 shuttles electrons from NADH, via FMN and iron-sulfur (Fe-S) centers, to quinones in the respiratory chain. Couples the redox reaction to proton translocation (for every two electrons transferred, four hydrogen ions are translocated across the cytoplasmic membrane), and thus conserves the redox energy in a proton gradient.</text>
</comment>
<dbReference type="OrthoDB" id="9795409at2"/>
<dbReference type="AlphaFoldDB" id="A0A0P0UR89"/>
<keyword evidence="4" id="KW-0874">Quinone</keyword>
<evidence type="ECO:0000256" key="1">
    <source>
        <dbReference type="ARBA" id="ARBA00005698"/>
    </source>
</evidence>
<keyword evidence="6" id="KW-1185">Reference proteome</keyword>
<feature type="transmembrane region" description="Helical" evidence="4">
    <location>
        <begin position="55"/>
        <end position="77"/>
    </location>
</feature>
<comment type="subunit">
    <text evidence="3">Composed of 13 different subunits. Subunits NuoA, H, J, K, L, M, N constitute the membrane sector of the complex.</text>
</comment>
<keyword evidence="4" id="KW-0472">Membrane</keyword>
<evidence type="ECO:0000256" key="2">
    <source>
        <dbReference type="ARBA" id="ARBA00019907"/>
    </source>
</evidence>
<dbReference type="Gene3D" id="1.20.120.1200">
    <property type="entry name" value="NADH-ubiquinone/plastoquinone oxidoreductase chain 6, subunit NuoJ"/>
    <property type="match status" value="1"/>
</dbReference>
<accession>A0A0P0UR89</accession>
<keyword evidence="5" id="KW-0560">Oxidoreductase</keyword>
<evidence type="ECO:0000313" key="6">
    <source>
        <dbReference type="Proteomes" id="UP000067399"/>
    </source>
</evidence>
<evidence type="ECO:0000256" key="3">
    <source>
        <dbReference type="ARBA" id="ARBA00025811"/>
    </source>
</evidence>
<feature type="transmembrane region" description="Helical" evidence="4">
    <location>
        <begin position="89"/>
        <end position="110"/>
    </location>
</feature>
<evidence type="ECO:0000313" key="5">
    <source>
        <dbReference type="EMBL" id="BAS67386.1"/>
    </source>
</evidence>
<sequence>MTFDQILFYVFGFWFIASSLAMIFSRNAAKAVLFLILAFFSAASIWILLEAEFLAITLILVYVGAVMVLFLFVIKMLNIDKSTLRAKFAGYLPLGLIVAAIIVAEMTLVLGGNQFGLAVVAAPARHAADYSNITVLALQLYTDYVYPFELAAVLLLIAIIAAITLVHRKEVNRKTQNIAEQVKVQAKDRMRLVSITTSQRRKNDD</sequence>
<comment type="catalytic activity">
    <reaction evidence="4">
        <text>a quinone + NADH + 5 H(+)(in) = a quinol + NAD(+) + 4 H(+)(out)</text>
        <dbReference type="Rhea" id="RHEA:57888"/>
        <dbReference type="ChEBI" id="CHEBI:15378"/>
        <dbReference type="ChEBI" id="CHEBI:24646"/>
        <dbReference type="ChEBI" id="CHEBI:57540"/>
        <dbReference type="ChEBI" id="CHEBI:57945"/>
        <dbReference type="ChEBI" id="CHEBI:132124"/>
    </reaction>
</comment>
<feature type="transmembrane region" description="Helical" evidence="4">
    <location>
        <begin position="31"/>
        <end position="49"/>
    </location>
</feature>
<organism evidence="5 6">
    <name type="scientific">endosymbiont of Bathymodiolus septemdierum str. Myojin knoll</name>
    <dbReference type="NCBI Taxonomy" id="1303921"/>
    <lineage>
        <taxon>Bacteria</taxon>
        <taxon>Pseudomonadati</taxon>
        <taxon>Pseudomonadota</taxon>
        <taxon>Gammaproteobacteria</taxon>
        <taxon>sulfur-oxidizing symbionts</taxon>
    </lineage>
</organism>
<dbReference type="NCBIfam" id="NF005164">
    <property type="entry name" value="PRK06638.1-4"/>
    <property type="match status" value="1"/>
</dbReference>
<dbReference type="GO" id="GO:0005886">
    <property type="term" value="C:plasma membrane"/>
    <property type="evidence" value="ECO:0007669"/>
    <property type="project" value="UniProtKB-SubCell"/>
</dbReference>
<name>A0A0P0UR89_9GAMM</name>
<feature type="transmembrane region" description="Helical" evidence="4">
    <location>
        <begin position="6"/>
        <end position="24"/>
    </location>
</feature>
<dbReference type="KEGG" id="ebh:BSEPE_0372"/>
<keyword evidence="4" id="KW-0812">Transmembrane</keyword>
<evidence type="ECO:0000256" key="4">
    <source>
        <dbReference type="RuleBase" id="RU004429"/>
    </source>
</evidence>
<dbReference type="EC" id="7.1.1.-" evidence="4"/>
<comment type="subcellular location">
    <subcellularLocation>
        <location evidence="4">Cell membrane</location>
        <topology evidence="4">Multi-pass membrane protein</topology>
    </subcellularLocation>
</comment>
<dbReference type="PANTHER" id="PTHR33269:SF17">
    <property type="entry name" value="NADH-UBIQUINONE OXIDOREDUCTASE CHAIN 6"/>
    <property type="match status" value="1"/>
</dbReference>
<dbReference type="GO" id="GO:0016491">
    <property type="term" value="F:oxidoreductase activity"/>
    <property type="evidence" value="ECO:0007669"/>
    <property type="project" value="UniProtKB-KW"/>
</dbReference>
<proteinExistence type="inferred from homology"/>
<dbReference type="InterPro" id="IPR042106">
    <property type="entry name" value="Nuo/plastoQ_OxRdtase_6_NuoJ"/>
</dbReference>
<reference evidence="5 6" key="1">
    <citation type="journal article" date="2000" name="Mar. Ecol. Prog. Ser.">
        <title>Phylogenetic characterization of endosymbionts in three hydrothermal vent mussels: influence on host distributions.</title>
        <authorList>
            <person name="Fujiwara Y."/>
            <person name="Takai K."/>
            <person name="Uematsu K."/>
            <person name="Tsuchida S."/>
            <person name="Hunt J.C."/>
            <person name="Hashimoto J."/>
        </authorList>
    </citation>
    <scope>NUCLEOTIDE SEQUENCE [LARGE SCALE GENOMIC DNA]</scope>
    <source>
        <strain evidence="5 6">Myojin Knoll</strain>
    </source>
</reference>
<dbReference type="EMBL" id="AP013042">
    <property type="protein sequence ID" value="BAS67386.1"/>
    <property type="molecule type" value="Genomic_DNA"/>
</dbReference>
<keyword evidence="4" id="KW-1003">Cell membrane</keyword>
<dbReference type="Pfam" id="PF00499">
    <property type="entry name" value="Oxidored_q3"/>
    <property type="match status" value="1"/>
</dbReference>
<dbReference type="STRING" id="1303921.BSEPE_0372"/>
<keyword evidence="4" id="KW-1133">Transmembrane helix</keyword>
<gene>
    <name evidence="5" type="primary">nuoJ</name>
    <name evidence="5" type="ORF">BSEPE_0372</name>
</gene>
<feature type="transmembrane region" description="Helical" evidence="4">
    <location>
        <begin position="144"/>
        <end position="166"/>
    </location>
</feature>